<evidence type="ECO:0000313" key="1">
    <source>
        <dbReference type="EMBL" id="PRQ44504.1"/>
    </source>
</evidence>
<dbReference type="Gramene" id="PRQ44504">
    <property type="protein sequence ID" value="PRQ44504"/>
    <property type="gene ID" value="RchiOBHm_Chr3g0480011"/>
</dbReference>
<reference evidence="1 2" key="1">
    <citation type="journal article" date="2018" name="Nat. Genet.">
        <title>The Rosa genome provides new insights in the design of modern roses.</title>
        <authorList>
            <person name="Bendahmane M."/>
        </authorList>
    </citation>
    <scope>NUCLEOTIDE SEQUENCE [LARGE SCALE GENOMIC DNA]</scope>
    <source>
        <strain evidence="2">cv. Old Blush</strain>
    </source>
</reference>
<dbReference type="AlphaFoldDB" id="A0A2P6RDK8"/>
<dbReference type="Proteomes" id="UP000238479">
    <property type="component" value="Chromosome 3"/>
</dbReference>
<proteinExistence type="predicted"/>
<protein>
    <submittedName>
        <fullName evidence="1">Uncharacterized protein</fullName>
    </submittedName>
</protein>
<organism evidence="1 2">
    <name type="scientific">Rosa chinensis</name>
    <name type="common">China rose</name>
    <dbReference type="NCBI Taxonomy" id="74649"/>
    <lineage>
        <taxon>Eukaryota</taxon>
        <taxon>Viridiplantae</taxon>
        <taxon>Streptophyta</taxon>
        <taxon>Embryophyta</taxon>
        <taxon>Tracheophyta</taxon>
        <taxon>Spermatophyta</taxon>
        <taxon>Magnoliopsida</taxon>
        <taxon>eudicotyledons</taxon>
        <taxon>Gunneridae</taxon>
        <taxon>Pentapetalae</taxon>
        <taxon>rosids</taxon>
        <taxon>fabids</taxon>
        <taxon>Rosales</taxon>
        <taxon>Rosaceae</taxon>
        <taxon>Rosoideae</taxon>
        <taxon>Rosoideae incertae sedis</taxon>
        <taxon>Rosa</taxon>
    </lineage>
</organism>
<keyword evidence="2" id="KW-1185">Reference proteome</keyword>
<comment type="caution">
    <text evidence="1">The sequence shown here is derived from an EMBL/GenBank/DDBJ whole genome shotgun (WGS) entry which is preliminary data.</text>
</comment>
<evidence type="ECO:0000313" key="2">
    <source>
        <dbReference type="Proteomes" id="UP000238479"/>
    </source>
</evidence>
<gene>
    <name evidence="1" type="ORF">RchiOBHm_Chr3g0480011</name>
</gene>
<accession>A0A2P6RDK8</accession>
<dbReference type="EMBL" id="PDCK01000041">
    <property type="protein sequence ID" value="PRQ44504.1"/>
    <property type="molecule type" value="Genomic_DNA"/>
</dbReference>
<sequence length="50" mass="5599">MTIIQQRSPVVKGMMIEFAKNSVDYVTASAQRKEACYCVFKLKLSGVAEK</sequence>
<name>A0A2P6RDK8_ROSCH</name>